<keyword evidence="1" id="KW-0815">Transposition</keyword>
<keyword evidence="11" id="KW-0808">Transferase</keyword>
<dbReference type="OrthoDB" id="2640446at2759"/>
<dbReference type="GO" id="GO:0032196">
    <property type="term" value="P:transposition"/>
    <property type="evidence" value="ECO:0007669"/>
    <property type="project" value="UniProtKB-KW"/>
</dbReference>
<dbReference type="InterPro" id="IPR039537">
    <property type="entry name" value="Retrotran_Ty1/copia-like"/>
</dbReference>
<dbReference type="Gene3D" id="3.30.420.10">
    <property type="entry name" value="Ribonuclease H-like superfamily/Ribonuclease H"/>
    <property type="match status" value="1"/>
</dbReference>
<evidence type="ECO:0000256" key="6">
    <source>
        <dbReference type="ARBA" id="ARBA00022801"/>
    </source>
</evidence>
<dbReference type="GO" id="GO:0016787">
    <property type="term" value="F:hydrolase activity"/>
    <property type="evidence" value="ECO:0007669"/>
    <property type="project" value="UniProtKB-KW"/>
</dbReference>
<comment type="catalytic activity">
    <reaction evidence="15">
        <text>DNA(n) + a 2'-deoxyribonucleoside 5'-triphosphate = DNA(n+1) + diphosphate</text>
        <dbReference type="Rhea" id="RHEA:22508"/>
        <dbReference type="Rhea" id="RHEA-COMP:17339"/>
        <dbReference type="Rhea" id="RHEA-COMP:17340"/>
        <dbReference type="ChEBI" id="CHEBI:33019"/>
        <dbReference type="ChEBI" id="CHEBI:61560"/>
        <dbReference type="ChEBI" id="CHEBI:173112"/>
        <dbReference type="EC" id="2.7.7.7"/>
    </reaction>
</comment>
<evidence type="ECO:0000256" key="3">
    <source>
        <dbReference type="ARBA" id="ARBA00022722"/>
    </source>
</evidence>
<evidence type="ECO:0000256" key="7">
    <source>
        <dbReference type="ARBA" id="ARBA00022842"/>
    </source>
</evidence>
<sequence length="838" mass="94369">MLKIPVKGGVVVISNVPFSNKVLGTILSVGRLCKAGVFPLFSGLLLSLVVCDRLITTTFHNDCWWMNVKLWEGTIESAAETPSLSLIVMNPLSFPSTSKLSFQEWHVRLGHARNRVVKSFLKQHVPSFEMKTWQSFYCKVCAKSKSTHGLARAHVDVTRDKLLYLLISNIMGPFDQDPQGFRYLLIIRDHVLTFSIIYPLKSRLDAPAAVLDAITHFTVQLETSPKVLWTDNAREFTSGSFTTALPKLGIGFYPSLPYFPQENGKAKCLNQTLGDMARAMLTKSSMPSRFWQFAYASACYLHNRLRNQQCPNSSPNQVLYGRPPSFSTLYPFGERAIVHVLAVQQSHKLDARGIEFRLLKPLLASGGWLLWDPANNRMIHLASVIFPRFQTAQSTQETSDKGSLRHLLNAMTLGKVPTEIIFVREERAINSLPLAKDILIPENLKQALAGPYRHHWEQACLDKLQQMKKRGVWQAIKKTPAMKTIGYCWVFDTKIDELGNVKKFKAQLVACGDQQQLVIDCRKTYAPTASLMSLRLLLATTCLKHWKVCSFDVSGAYLYSPVEETVLMEPPTHFIPSLEVKVLCLKKALYGMKQVGRCDMSLYVFRKDKTIIARWIHVDDGVIASSSPTEIKQFRKALCSNFEIKWSENMKQIVGLECAFGEGEVTISQTRLTGNILDAYPRRIIQHDSPLPPITTMTSNVEWIVMDTTPFRLVIGSLAYLVSGSRLDLAFAVNYLAKHLMAPMATHWDVLNHLVGYLLKPWGHSIILRPGESTLNLWSDTGWGGELEWSQSGFMLKLGNTPILWGSKRQTMVALSTCVEEYIALSNSTQHLVQAINQ</sequence>
<dbReference type="GO" id="GO:0005634">
    <property type="term" value="C:nucleus"/>
    <property type="evidence" value="ECO:0007669"/>
    <property type="project" value="UniProtKB-ARBA"/>
</dbReference>
<accession>A0A9Q3I6J2</accession>
<evidence type="ECO:0000256" key="9">
    <source>
        <dbReference type="ARBA" id="ARBA00022908"/>
    </source>
</evidence>
<dbReference type="GO" id="GO:0006310">
    <property type="term" value="P:DNA recombination"/>
    <property type="evidence" value="ECO:0007669"/>
    <property type="project" value="UniProtKB-KW"/>
</dbReference>
<dbReference type="PANTHER" id="PTHR42648:SF11">
    <property type="entry name" value="TRANSPOSON TY4-P GAG-POL POLYPROTEIN"/>
    <property type="match status" value="1"/>
</dbReference>
<keyword evidence="6" id="KW-0378">Hydrolase</keyword>
<dbReference type="GO" id="GO:0003964">
    <property type="term" value="F:RNA-directed DNA polymerase activity"/>
    <property type="evidence" value="ECO:0007669"/>
    <property type="project" value="UniProtKB-KW"/>
</dbReference>
<name>A0A9Q3I6J2_9BASI</name>
<dbReference type="GO" id="GO:0046872">
    <property type="term" value="F:metal ion binding"/>
    <property type="evidence" value="ECO:0007669"/>
    <property type="project" value="UniProtKB-KW"/>
</dbReference>
<evidence type="ECO:0000256" key="13">
    <source>
        <dbReference type="ARBA" id="ARBA00023268"/>
    </source>
</evidence>
<evidence type="ECO:0000256" key="12">
    <source>
        <dbReference type="ARBA" id="ARBA00023172"/>
    </source>
</evidence>
<dbReference type="InterPro" id="IPR036397">
    <property type="entry name" value="RNaseH_sf"/>
</dbReference>
<reference evidence="17" key="1">
    <citation type="submission" date="2021-03" db="EMBL/GenBank/DDBJ databases">
        <title>Draft genome sequence of rust myrtle Austropuccinia psidii MF-1, a brazilian biotype.</title>
        <authorList>
            <person name="Quecine M.C."/>
            <person name="Pachon D.M.R."/>
            <person name="Bonatelli M.L."/>
            <person name="Correr F.H."/>
            <person name="Franceschini L.M."/>
            <person name="Leite T.F."/>
            <person name="Margarido G.R.A."/>
            <person name="Almeida C.A."/>
            <person name="Ferrarezi J.A."/>
            <person name="Labate C.A."/>
        </authorList>
    </citation>
    <scope>NUCLEOTIDE SEQUENCE</scope>
    <source>
        <strain evidence="17">MF-1</strain>
    </source>
</reference>
<dbReference type="SUPFAM" id="SSF53098">
    <property type="entry name" value="Ribonuclease H-like"/>
    <property type="match status" value="1"/>
</dbReference>
<dbReference type="GO" id="GO:0004519">
    <property type="term" value="F:endonuclease activity"/>
    <property type="evidence" value="ECO:0007669"/>
    <property type="project" value="UniProtKB-KW"/>
</dbReference>
<dbReference type="GO" id="GO:0015074">
    <property type="term" value="P:DNA integration"/>
    <property type="evidence" value="ECO:0007669"/>
    <property type="project" value="UniProtKB-KW"/>
</dbReference>
<evidence type="ECO:0000256" key="8">
    <source>
        <dbReference type="ARBA" id="ARBA00022884"/>
    </source>
</evidence>
<gene>
    <name evidence="17" type="ORF">O181_068702</name>
</gene>
<dbReference type="InterPro" id="IPR013103">
    <property type="entry name" value="RVT_2"/>
</dbReference>
<evidence type="ECO:0000256" key="14">
    <source>
        <dbReference type="ARBA" id="ARBA00048173"/>
    </source>
</evidence>
<dbReference type="Pfam" id="PF07727">
    <property type="entry name" value="RVT_2"/>
    <property type="match status" value="1"/>
</dbReference>
<feature type="domain" description="Integrase catalytic" evidence="16">
    <location>
        <begin position="144"/>
        <end position="323"/>
    </location>
</feature>
<keyword evidence="2" id="KW-0548">Nucleotidyltransferase</keyword>
<protein>
    <recommendedName>
        <fullName evidence="16">Integrase catalytic domain-containing protein</fullName>
    </recommendedName>
</protein>
<keyword evidence="9" id="KW-0229">DNA integration</keyword>
<keyword evidence="12" id="KW-0233">DNA recombination</keyword>
<evidence type="ECO:0000256" key="15">
    <source>
        <dbReference type="ARBA" id="ARBA00049244"/>
    </source>
</evidence>
<organism evidence="17 18">
    <name type="scientific">Austropuccinia psidii MF-1</name>
    <dbReference type="NCBI Taxonomy" id="1389203"/>
    <lineage>
        <taxon>Eukaryota</taxon>
        <taxon>Fungi</taxon>
        <taxon>Dikarya</taxon>
        <taxon>Basidiomycota</taxon>
        <taxon>Pucciniomycotina</taxon>
        <taxon>Pucciniomycetes</taxon>
        <taxon>Pucciniales</taxon>
        <taxon>Sphaerophragmiaceae</taxon>
        <taxon>Austropuccinia</taxon>
    </lineage>
</organism>
<dbReference type="AlphaFoldDB" id="A0A9Q3I6J2"/>
<dbReference type="Proteomes" id="UP000765509">
    <property type="component" value="Unassembled WGS sequence"/>
</dbReference>
<keyword evidence="5" id="KW-0255">Endonuclease</keyword>
<dbReference type="EMBL" id="AVOT02034777">
    <property type="protein sequence ID" value="MBW0528987.1"/>
    <property type="molecule type" value="Genomic_DNA"/>
</dbReference>
<keyword evidence="7" id="KW-0460">Magnesium</keyword>
<evidence type="ECO:0000259" key="16">
    <source>
        <dbReference type="PROSITE" id="PS50994"/>
    </source>
</evidence>
<dbReference type="PANTHER" id="PTHR42648">
    <property type="entry name" value="TRANSPOSASE, PUTATIVE-RELATED"/>
    <property type="match status" value="1"/>
</dbReference>
<keyword evidence="3" id="KW-0540">Nuclease</keyword>
<keyword evidence="13" id="KW-0511">Multifunctional enzyme</keyword>
<keyword evidence="18" id="KW-1185">Reference proteome</keyword>
<dbReference type="InterPro" id="IPR001584">
    <property type="entry name" value="Integrase_cat-core"/>
</dbReference>
<dbReference type="GO" id="GO:0003887">
    <property type="term" value="F:DNA-directed DNA polymerase activity"/>
    <property type="evidence" value="ECO:0007669"/>
    <property type="project" value="UniProtKB-KW"/>
</dbReference>
<keyword evidence="4" id="KW-0479">Metal-binding</keyword>
<dbReference type="GO" id="GO:0003723">
    <property type="term" value="F:RNA binding"/>
    <property type="evidence" value="ECO:0007669"/>
    <property type="project" value="UniProtKB-KW"/>
</dbReference>
<evidence type="ECO:0000256" key="10">
    <source>
        <dbReference type="ARBA" id="ARBA00022918"/>
    </source>
</evidence>
<comment type="catalytic activity">
    <reaction evidence="14">
        <text>DNA(n) + a 2'-deoxyribonucleoside 5'-triphosphate = DNA(n+1) + diphosphate</text>
        <dbReference type="Rhea" id="RHEA:22508"/>
        <dbReference type="Rhea" id="RHEA-COMP:17339"/>
        <dbReference type="Rhea" id="RHEA-COMP:17340"/>
        <dbReference type="ChEBI" id="CHEBI:33019"/>
        <dbReference type="ChEBI" id="CHEBI:61560"/>
        <dbReference type="ChEBI" id="CHEBI:173112"/>
        <dbReference type="EC" id="2.7.7.49"/>
    </reaction>
</comment>
<evidence type="ECO:0000313" key="17">
    <source>
        <dbReference type="EMBL" id="MBW0528987.1"/>
    </source>
</evidence>
<proteinExistence type="predicted"/>
<evidence type="ECO:0000313" key="18">
    <source>
        <dbReference type="Proteomes" id="UP000765509"/>
    </source>
</evidence>
<keyword evidence="8" id="KW-0694">RNA-binding</keyword>
<keyword evidence="11" id="KW-0239">DNA-directed DNA polymerase</keyword>
<comment type="caution">
    <text evidence="17">The sequence shown here is derived from an EMBL/GenBank/DDBJ whole genome shotgun (WGS) entry which is preliminary data.</text>
</comment>
<evidence type="ECO:0000256" key="2">
    <source>
        <dbReference type="ARBA" id="ARBA00022695"/>
    </source>
</evidence>
<evidence type="ECO:0000256" key="1">
    <source>
        <dbReference type="ARBA" id="ARBA00022578"/>
    </source>
</evidence>
<keyword evidence="10" id="KW-0695">RNA-directed DNA polymerase</keyword>
<evidence type="ECO:0000256" key="11">
    <source>
        <dbReference type="ARBA" id="ARBA00022932"/>
    </source>
</evidence>
<dbReference type="PROSITE" id="PS50994">
    <property type="entry name" value="INTEGRASE"/>
    <property type="match status" value="1"/>
</dbReference>
<evidence type="ECO:0000256" key="5">
    <source>
        <dbReference type="ARBA" id="ARBA00022759"/>
    </source>
</evidence>
<evidence type="ECO:0000256" key="4">
    <source>
        <dbReference type="ARBA" id="ARBA00022723"/>
    </source>
</evidence>
<dbReference type="InterPro" id="IPR012337">
    <property type="entry name" value="RNaseH-like_sf"/>
</dbReference>